<sequence length="67" mass="7192">MAASRVILTLVVAIVLTTDGREELVKSTVYMATKMSMTGQNVFVTGVGPVHIVTKLVCTGLRPKRVC</sequence>
<dbReference type="AlphaFoldDB" id="A0A9D4DL02"/>
<feature type="chain" id="PRO_5038866827" evidence="1">
    <location>
        <begin position="21"/>
        <end position="67"/>
    </location>
</feature>
<keyword evidence="3" id="KW-1185">Reference proteome</keyword>
<keyword evidence="1" id="KW-0732">Signal</keyword>
<accession>A0A9D4DL02</accession>
<gene>
    <name evidence="2" type="ORF">DPMN_185694</name>
</gene>
<feature type="signal peptide" evidence="1">
    <location>
        <begin position="1"/>
        <end position="20"/>
    </location>
</feature>
<dbReference type="EMBL" id="JAIWYP010000010">
    <property type="protein sequence ID" value="KAH3751146.1"/>
    <property type="molecule type" value="Genomic_DNA"/>
</dbReference>
<evidence type="ECO:0000313" key="3">
    <source>
        <dbReference type="Proteomes" id="UP000828390"/>
    </source>
</evidence>
<comment type="caution">
    <text evidence="2">The sequence shown here is derived from an EMBL/GenBank/DDBJ whole genome shotgun (WGS) entry which is preliminary data.</text>
</comment>
<evidence type="ECO:0000256" key="1">
    <source>
        <dbReference type="SAM" id="SignalP"/>
    </source>
</evidence>
<dbReference type="Proteomes" id="UP000828390">
    <property type="component" value="Unassembled WGS sequence"/>
</dbReference>
<evidence type="ECO:0000313" key="2">
    <source>
        <dbReference type="EMBL" id="KAH3751146.1"/>
    </source>
</evidence>
<reference evidence="2" key="2">
    <citation type="submission" date="2020-11" db="EMBL/GenBank/DDBJ databases">
        <authorList>
            <person name="McCartney M.A."/>
            <person name="Auch B."/>
            <person name="Kono T."/>
            <person name="Mallez S."/>
            <person name="Becker A."/>
            <person name="Gohl D.M."/>
            <person name="Silverstein K.A.T."/>
            <person name="Koren S."/>
            <person name="Bechman K.B."/>
            <person name="Herman A."/>
            <person name="Abrahante J.E."/>
            <person name="Garbe J."/>
        </authorList>
    </citation>
    <scope>NUCLEOTIDE SEQUENCE</scope>
    <source>
        <strain evidence="2">Duluth1</strain>
        <tissue evidence="2">Whole animal</tissue>
    </source>
</reference>
<name>A0A9D4DL02_DREPO</name>
<protein>
    <submittedName>
        <fullName evidence="2">Uncharacterized protein</fullName>
    </submittedName>
</protein>
<organism evidence="2 3">
    <name type="scientific">Dreissena polymorpha</name>
    <name type="common">Zebra mussel</name>
    <name type="synonym">Mytilus polymorpha</name>
    <dbReference type="NCBI Taxonomy" id="45954"/>
    <lineage>
        <taxon>Eukaryota</taxon>
        <taxon>Metazoa</taxon>
        <taxon>Spiralia</taxon>
        <taxon>Lophotrochozoa</taxon>
        <taxon>Mollusca</taxon>
        <taxon>Bivalvia</taxon>
        <taxon>Autobranchia</taxon>
        <taxon>Heteroconchia</taxon>
        <taxon>Euheterodonta</taxon>
        <taxon>Imparidentia</taxon>
        <taxon>Neoheterodontei</taxon>
        <taxon>Myida</taxon>
        <taxon>Dreissenoidea</taxon>
        <taxon>Dreissenidae</taxon>
        <taxon>Dreissena</taxon>
    </lineage>
</organism>
<reference evidence="2" key="1">
    <citation type="journal article" date="2019" name="bioRxiv">
        <title>The Genome of the Zebra Mussel, Dreissena polymorpha: A Resource for Invasive Species Research.</title>
        <authorList>
            <person name="McCartney M.A."/>
            <person name="Auch B."/>
            <person name="Kono T."/>
            <person name="Mallez S."/>
            <person name="Zhang Y."/>
            <person name="Obille A."/>
            <person name="Becker A."/>
            <person name="Abrahante J.E."/>
            <person name="Garbe J."/>
            <person name="Badalamenti J.P."/>
            <person name="Herman A."/>
            <person name="Mangelson H."/>
            <person name="Liachko I."/>
            <person name="Sullivan S."/>
            <person name="Sone E.D."/>
            <person name="Koren S."/>
            <person name="Silverstein K.A.T."/>
            <person name="Beckman K.B."/>
            <person name="Gohl D.M."/>
        </authorList>
    </citation>
    <scope>NUCLEOTIDE SEQUENCE</scope>
    <source>
        <strain evidence="2">Duluth1</strain>
        <tissue evidence="2">Whole animal</tissue>
    </source>
</reference>
<proteinExistence type="predicted"/>